<evidence type="ECO:0008006" key="5">
    <source>
        <dbReference type="Google" id="ProtNLM"/>
    </source>
</evidence>
<dbReference type="RefSeq" id="WP_118324373.1">
    <property type="nucleotide sequence ID" value="NZ_QRYH01000005.1"/>
</dbReference>
<organism evidence="3 4">
    <name type="scientific">Holdemanella biformis</name>
    <dbReference type="NCBI Taxonomy" id="1735"/>
    <lineage>
        <taxon>Bacteria</taxon>
        <taxon>Bacillati</taxon>
        <taxon>Bacillota</taxon>
        <taxon>Erysipelotrichia</taxon>
        <taxon>Erysipelotrichales</taxon>
        <taxon>Erysipelotrichaceae</taxon>
        <taxon>Holdemanella</taxon>
    </lineage>
</organism>
<dbReference type="GO" id="GO:0003677">
    <property type="term" value="F:DNA binding"/>
    <property type="evidence" value="ECO:0007669"/>
    <property type="project" value="InterPro"/>
</dbReference>
<gene>
    <name evidence="3" type="ORF">DWW32_00960</name>
</gene>
<reference evidence="3 4" key="1">
    <citation type="submission" date="2018-08" db="EMBL/GenBank/DDBJ databases">
        <title>A genome reference for cultivated species of the human gut microbiota.</title>
        <authorList>
            <person name="Zou Y."/>
            <person name="Xue W."/>
            <person name="Luo G."/>
        </authorList>
    </citation>
    <scope>NUCLEOTIDE SEQUENCE [LARGE SCALE GENOMIC DNA]</scope>
    <source>
        <strain evidence="3 4">AF15-20</strain>
    </source>
</reference>
<dbReference type="EMBL" id="QRYQ01000001">
    <property type="protein sequence ID" value="RGU94115.1"/>
    <property type="molecule type" value="Genomic_DNA"/>
</dbReference>
<evidence type="ECO:0000256" key="1">
    <source>
        <dbReference type="ARBA" id="ARBA00007521"/>
    </source>
</evidence>
<dbReference type="GeneID" id="66579183"/>
<proteinExistence type="inferred from homology"/>
<evidence type="ECO:0000313" key="4">
    <source>
        <dbReference type="Proteomes" id="UP000265489"/>
    </source>
</evidence>
<keyword evidence="2" id="KW-1277">Toxin-antitoxin system</keyword>
<dbReference type="InterPro" id="IPR003477">
    <property type="entry name" value="PemK-like"/>
</dbReference>
<dbReference type="SUPFAM" id="SSF50118">
    <property type="entry name" value="Cell growth inhibitor/plasmid maintenance toxic component"/>
    <property type="match status" value="1"/>
</dbReference>
<name>A0A395WC71_9FIRM</name>
<comment type="caution">
    <text evidence="3">The sequence shown here is derived from an EMBL/GenBank/DDBJ whole genome shotgun (WGS) entry which is preliminary data.</text>
</comment>
<accession>A0A395WC71</accession>
<evidence type="ECO:0000313" key="3">
    <source>
        <dbReference type="EMBL" id="RGU94115.1"/>
    </source>
</evidence>
<comment type="similarity">
    <text evidence="1">Belongs to the PemK/MazF family.</text>
</comment>
<dbReference type="Proteomes" id="UP000265489">
    <property type="component" value="Unassembled WGS sequence"/>
</dbReference>
<dbReference type="Gene3D" id="2.30.30.110">
    <property type="match status" value="1"/>
</dbReference>
<protein>
    <recommendedName>
        <fullName evidence="5">Type II toxin-antitoxin system PemK/MazF family toxin</fullName>
    </recommendedName>
</protein>
<evidence type="ECO:0000256" key="2">
    <source>
        <dbReference type="ARBA" id="ARBA00022649"/>
    </source>
</evidence>
<sequence>MLNNGLLNAIGKMIFKFQKYNVNEQIRISKSIISWINNYSKTGFSDEDNLKVKQIIYVDFGLSITPEMAYCHPALVLKVENHRCVVLPCTSNIEKFENAYHPVYNQHGNKSFYRLYVKNGGLEKNTAVDITQIRAISFGRIKKYLI</sequence>
<dbReference type="AlphaFoldDB" id="A0A395WC71"/>
<dbReference type="InterPro" id="IPR011067">
    <property type="entry name" value="Plasmid_toxin/cell-grow_inhib"/>
</dbReference>
<dbReference type="Pfam" id="PF02452">
    <property type="entry name" value="PemK_toxin"/>
    <property type="match status" value="1"/>
</dbReference>